<feature type="region of interest" description="Disordered" evidence="1">
    <location>
        <begin position="1036"/>
        <end position="1174"/>
    </location>
</feature>
<feature type="compositionally biased region" description="Basic and acidic residues" evidence="1">
    <location>
        <begin position="410"/>
        <end position="425"/>
    </location>
</feature>
<gene>
    <name evidence="2" type="ORF">PAAG_02730</name>
</gene>
<dbReference type="VEuPathDB" id="FungiDB:PAAG_02730"/>
<dbReference type="GeneID" id="9098448"/>
<evidence type="ECO:0000256" key="1">
    <source>
        <dbReference type="SAM" id="MobiDB-lite"/>
    </source>
</evidence>
<keyword evidence="3" id="KW-1185">Reference proteome</keyword>
<dbReference type="eggNOG" id="ENOG502S9TA">
    <property type="taxonomic scope" value="Eukaryota"/>
</dbReference>
<feature type="compositionally biased region" description="Basic and acidic residues" evidence="1">
    <location>
        <begin position="264"/>
        <end position="274"/>
    </location>
</feature>
<feature type="region of interest" description="Disordered" evidence="1">
    <location>
        <begin position="220"/>
        <end position="276"/>
    </location>
</feature>
<reference evidence="2 3" key="1">
    <citation type="journal article" date="2011" name="PLoS Genet.">
        <title>Comparative genomic analysis of human fungal pathogens causing paracoccidioidomycosis.</title>
        <authorList>
            <person name="Desjardins C.A."/>
            <person name="Champion M.D."/>
            <person name="Holder J.W."/>
            <person name="Muszewska A."/>
            <person name="Goldberg J."/>
            <person name="Bailao A.M."/>
            <person name="Brigido M.M."/>
            <person name="Ferreira M.E."/>
            <person name="Garcia A.M."/>
            <person name="Grynberg M."/>
            <person name="Gujja S."/>
            <person name="Heiman D.I."/>
            <person name="Henn M.R."/>
            <person name="Kodira C.D."/>
            <person name="Leon-Narvaez H."/>
            <person name="Longo L.V."/>
            <person name="Ma L.J."/>
            <person name="Malavazi I."/>
            <person name="Matsuo A.L."/>
            <person name="Morais F.V."/>
            <person name="Pereira M."/>
            <person name="Rodriguez-Brito S."/>
            <person name="Sakthikumar S."/>
            <person name="Salem-Izacc S.M."/>
            <person name="Sykes S.M."/>
            <person name="Teixeira M.M."/>
            <person name="Vallejo M.C."/>
            <person name="Walter M.E."/>
            <person name="Yandava C."/>
            <person name="Young S."/>
            <person name="Zeng Q."/>
            <person name="Zucker J."/>
            <person name="Felipe M.S."/>
            <person name="Goldman G.H."/>
            <person name="Haas B.J."/>
            <person name="McEwen J.G."/>
            <person name="Nino-Vega G."/>
            <person name="Puccia R."/>
            <person name="San-Blas G."/>
            <person name="Soares C.M."/>
            <person name="Birren B.W."/>
            <person name="Cuomo C.A."/>
        </authorList>
    </citation>
    <scope>NUCLEOTIDE SEQUENCE [LARGE SCALE GENOMIC DNA]</scope>
    <source>
        <strain evidence="3">ATCC MYA-826 / Pb01</strain>
    </source>
</reference>
<feature type="compositionally biased region" description="Low complexity" evidence="1">
    <location>
        <begin position="1065"/>
        <end position="1081"/>
    </location>
</feature>
<feature type="compositionally biased region" description="Basic and acidic residues" evidence="1">
    <location>
        <begin position="143"/>
        <end position="156"/>
    </location>
</feature>
<dbReference type="Proteomes" id="UP000002059">
    <property type="component" value="Partially assembled WGS sequence"/>
</dbReference>
<feature type="compositionally biased region" description="Pro residues" evidence="1">
    <location>
        <begin position="1149"/>
        <end position="1159"/>
    </location>
</feature>
<feature type="compositionally biased region" description="Low complexity" evidence="1">
    <location>
        <begin position="75"/>
        <end position="85"/>
    </location>
</feature>
<feature type="region of interest" description="Disordered" evidence="1">
    <location>
        <begin position="1209"/>
        <end position="1228"/>
    </location>
</feature>
<feature type="compositionally biased region" description="Polar residues" evidence="1">
    <location>
        <begin position="238"/>
        <end position="247"/>
    </location>
</feature>
<feature type="compositionally biased region" description="Polar residues" evidence="1">
    <location>
        <begin position="115"/>
        <end position="127"/>
    </location>
</feature>
<dbReference type="KEGG" id="pbl:PAAG_02730"/>
<dbReference type="AlphaFoldDB" id="C1GW35"/>
<dbReference type="HOGENOM" id="CLU_003071_1_0_1"/>
<feature type="compositionally biased region" description="Polar residues" evidence="1">
    <location>
        <begin position="161"/>
        <end position="170"/>
    </location>
</feature>
<evidence type="ECO:0008006" key="4">
    <source>
        <dbReference type="Google" id="ProtNLM"/>
    </source>
</evidence>
<protein>
    <recommendedName>
        <fullName evidence="4">AGC-kinase C-terminal domain-containing protein</fullName>
    </recommendedName>
</protein>
<feature type="compositionally biased region" description="Low complexity" evidence="1">
    <location>
        <begin position="18"/>
        <end position="46"/>
    </location>
</feature>
<feature type="compositionally biased region" description="Low complexity" evidence="1">
    <location>
        <begin position="809"/>
        <end position="825"/>
    </location>
</feature>
<accession>C1GW35</accession>
<name>C1GW35_PARBA</name>
<evidence type="ECO:0000313" key="2">
    <source>
        <dbReference type="EMBL" id="EEH40754.1"/>
    </source>
</evidence>
<feature type="compositionally biased region" description="Basic and acidic residues" evidence="1">
    <location>
        <begin position="101"/>
        <end position="114"/>
    </location>
</feature>
<feature type="region of interest" description="Disordered" evidence="1">
    <location>
        <begin position="483"/>
        <end position="518"/>
    </location>
</feature>
<feature type="compositionally biased region" description="Basic and acidic residues" evidence="1">
    <location>
        <begin position="761"/>
        <end position="770"/>
    </location>
</feature>
<organism evidence="2 3">
    <name type="scientific">Paracoccidioides lutzii (strain ATCC MYA-826 / Pb01)</name>
    <name type="common">Paracoccidioides brasiliensis</name>
    <dbReference type="NCBI Taxonomy" id="502779"/>
    <lineage>
        <taxon>Eukaryota</taxon>
        <taxon>Fungi</taxon>
        <taxon>Dikarya</taxon>
        <taxon>Ascomycota</taxon>
        <taxon>Pezizomycotina</taxon>
        <taxon>Eurotiomycetes</taxon>
        <taxon>Eurotiomycetidae</taxon>
        <taxon>Onygenales</taxon>
        <taxon>Ajellomycetaceae</taxon>
        <taxon>Paracoccidioides</taxon>
    </lineage>
</organism>
<feature type="compositionally biased region" description="Low complexity" evidence="1">
    <location>
        <begin position="1099"/>
        <end position="1111"/>
    </location>
</feature>
<feature type="region of interest" description="Disordered" evidence="1">
    <location>
        <begin position="1"/>
        <end position="186"/>
    </location>
</feature>
<dbReference type="EMBL" id="KN293997">
    <property type="protein sequence ID" value="EEH40754.1"/>
    <property type="molecule type" value="Genomic_DNA"/>
</dbReference>
<proteinExistence type="predicted"/>
<dbReference type="STRING" id="502779.C1GW35"/>
<feature type="compositionally biased region" description="Basic and acidic residues" evidence="1">
    <location>
        <begin position="493"/>
        <end position="506"/>
    </location>
</feature>
<sequence>MPPSTVFSYLRRDHRRPSSPATSTHPTAHSSSTALPGSNISNQLLPPQIPLPSPSAYSPRLPDTIVGSTPLFEPLQRQQQQLLQQSGSDYNNFTHYNNHGGKAEHVPDSRRKQDSSTAGRDNISTIFPLSASPQIIIPPPNPDRIRPHSAGSDKWKKASVSADSQHQTTMIRPDQHDGNVYSSKPTSPWKLTFGKNILSDSSKGSSSGGASAGGYIYSQGSTYNNSTRSRPSPPGYVESNSNINTFSGGREYFKHESSSSGSSFRRDTSSHDAAYEPAHPLYQRGKTRLNLLNPMALLARRRSARALALRPEDIGTGRLALPALPDDYDPRIRGKLFHDFSAPRPRPGVPVKTPQPLTQPPVVNLQDAHNDKVAPPVPVLKEGVGFVKQESQVNDERSFPEIGSSYRPPSPDRSHPIGQVHDKPLPLRQTSVEVQKDKRASRSSGVRSSSARSKVSMVHDGSFQPSGLPRHLTSSASRFSFDLAGGDSASQERLMEERHKEKEAAKRAKAQLDQTYDSDSDDFDYDAMMDDGMFEERIPGVNVDANLGGEFDDFSGQGHVLRVLGNNNLFVPVLPTLLSSPMSALDLNSSAPCSPEQEMPAPLMINPNNTFAGLAASVTILQNGSGANMMPIKSLSPQEISPQAPFDLGDDEDELYFDDGLIDDIGGEIENGEKFDESVFDDENSHLYERKAEFIIALPSVPDEDNVQNDAQEGAAVAEGGGGGGEEEAEGESDAVNVPLVAQNSVLQRNISSQSGGINRKSRDINRRDMQPSAICGLTEGNLEQYHSALAQAANEAALNGRFERSRSISENSSSDGSISQSAAESRPDLTADDSRISITVDSLAFDDFDYNDDDYLDEDAAIIAAANAEALENDDEGFYGQEFGFYPQAVGDCDEEMVLGGYFGTRGVDGVTRSHSGRVNFQEPSLTPITERSEWSTRNSIVSLTAHPGVMTGAAAPLASPQPLTPLTHLDMGSIDDEMNALLKLRRGAWGGSNGSLRSSAASQAHTTGGSPIMSSACVAAASASSRGSFVNFHDVSSEQRRSSGNGDGNGNTLPAGSPVGVESNNSNSSSSSNNNNNNNMQHFYSLSQCHSHPHRAQQQQQPQHQNYYQVGGDISPATSYNNNRPPQPENGKLLPQTEHSDQHSYPKPQPHPQPYPHPHPHPHPPLSHLHLHRHCQPKTSLNIDTARANISSTTSTLISPSFAKSYSRNINKPHHRRSSSAGESISYVKQTDEAGGDQWVLERRRTGEGGEHEVVEREVMDWGMI</sequence>
<evidence type="ECO:0000313" key="3">
    <source>
        <dbReference type="Proteomes" id="UP000002059"/>
    </source>
</evidence>
<dbReference type="OMA" id="VFSYWRR"/>
<dbReference type="RefSeq" id="XP_002795254.1">
    <property type="nucleotide sequence ID" value="XM_002795208.2"/>
</dbReference>
<feature type="region of interest" description="Disordered" evidence="1">
    <location>
        <begin position="751"/>
        <end position="771"/>
    </location>
</feature>
<feature type="region of interest" description="Disordered" evidence="1">
    <location>
        <begin position="390"/>
        <end position="471"/>
    </location>
</feature>
<feature type="compositionally biased region" description="Polar residues" evidence="1">
    <location>
        <begin position="86"/>
        <end position="97"/>
    </location>
</feature>
<feature type="compositionally biased region" description="Polar residues" evidence="1">
    <location>
        <begin position="1082"/>
        <end position="1092"/>
    </location>
</feature>
<dbReference type="OrthoDB" id="5408302at2759"/>
<feature type="compositionally biased region" description="Low complexity" evidence="1">
    <location>
        <begin position="442"/>
        <end position="456"/>
    </location>
</feature>
<feature type="region of interest" description="Disordered" evidence="1">
    <location>
        <begin position="805"/>
        <end position="831"/>
    </location>
</feature>